<evidence type="ECO:0000313" key="4">
    <source>
        <dbReference type="Proteomes" id="UP000298138"/>
    </source>
</evidence>
<dbReference type="Proteomes" id="UP000298138">
    <property type="component" value="Unassembled WGS sequence"/>
</dbReference>
<accession>A0A4S2MVB2</accession>
<feature type="chain" id="PRO_5020538195" evidence="2">
    <location>
        <begin position="17"/>
        <end position="281"/>
    </location>
</feature>
<gene>
    <name evidence="3" type="ORF">EX30DRAFT_60651</name>
</gene>
<sequence length="281" mass="30209">MILVLMWMSLMKSVQPPLRLETPSKPPPVSNLHVGGPSRPPQFGRPNVQGSMTRNHQGPQFSKPPQHVAQPLRSIEQPHQENHAKNQGPPRNIPGMSALPPTPQVTPNRPNEPAGPALASKPDEKLITFQKPNNKPGPPANPANPPVGFFTGRAAFNMDENTVLSSDKSPAFDPHRPTTIPRSAGIDHSKSSPIPKKIIQPNQMARPNFENPSANITRQIGMPPGRSAYRPPSIALSGMNGGVKRSLDSGNANRSTTGPDPGLHLNLPPQLGGNSIKRPKT</sequence>
<dbReference type="InParanoid" id="A0A4S2MVB2"/>
<dbReference type="OrthoDB" id="206565at2759"/>
<keyword evidence="4" id="KW-1185">Reference proteome</keyword>
<feature type="compositionally biased region" description="Polar residues" evidence="1">
    <location>
        <begin position="200"/>
        <end position="218"/>
    </location>
</feature>
<reference evidence="3 4" key="1">
    <citation type="submission" date="2019-04" db="EMBL/GenBank/DDBJ databases">
        <title>Comparative genomics and transcriptomics to analyze fruiting body development in filamentous ascomycetes.</title>
        <authorList>
            <consortium name="DOE Joint Genome Institute"/>
            <person name="Lutkenhaus R."/>
            <person name="Traeger S."/>
            <person name="Breuer J."/>
            <person name="Kuo A."/>
            <person name="Lipzen A."/>
            <person name="Pangilinan J."/>
            <person name="Dilworth D."/>
            <person name="Sandor L."/>
            <person name="Poggeler S."/>
            <person name="Barry K."/>
            <person name="Grigoriev I.V."/>
            <person name="Nowrousian M."/>
        </authorList>
    </citation>
    <scope>NUCLEOTIDE SEQUENCE [LARGE SCALE GENOMIC DNA]</scope>
    <source>
        <strain evidence="3 4">CBS 389.68</strain>
    </source>
</reference>
<organism evidence="3 4">
    <name type="scientific">Ascodesmis nigricans</name>
    <dbReference type="NCBI Taxonomy" id="341454"/>
    <lineage>
        <taxon>Eukaryota</taxon>
        <taxon>Fungi</taxon>
        <taxon>Dikarya</taxon>
        <taxon>Ascomycota</taxon>
        <taxon>Pezizomycotina</taxon>
        <taxon>Pezizomycetes</taxon>
        <taxon>Pezizales</taxon>
        <taxon>Ascodesmidaceae</taxon>
        <taxon>Ascodesmis</taxon>
    </lineage>
</organism>
<name>A0A4S2MVB2_9PEZI</name>
<evidence type="ECO:0000256" key="1">
    <source>
        <dbReference type="SAM" id="MobiDB-lite"/>
    </source>
</evidence>
<protein>
    <submittedName>
        <fullName evidence="3">Uncharacterized protein</fullName>
    </submittedName>
</protein>
<feature type="compositionally biased region" description="Polar residues" evidence="1">
    <location>
        <begin position="48"/>
        <end position="60"/>
    </location>
</feature>
<keyword evidence="2" id="KW-0732">Signal</keyword>
<proteinExistence type="predicted"/>
<dbReference type="STRING" id="341454.A0A4S2MVB2"/>
<feature type="compositionally biased region" description="Polar residues" evidence="1">
    <location>
        <begin position="248"/>
        <end position="258"/>
    </location>
</feature>
<dbReference type="EMBL" id="ML220125">
    <property type="protein sequence ID" value="TGZ80446.1"/>
    <property type="molecule type" value="Genomic_DNA"/>
</dbReference>
<feature type="signal peptide" evidence="2">
    <location>
        <begin position="1"/>
        <end position="16"/>
    </location>
</feature>
<feature type="region of interest" description="Disordered" evidence="1">
    <location>
        <begin position="165"/>
        <end position="281"/>
    </location>
</feature>
<evidence type="ECO:0000256" key="2">
    <source>
        <dbReference type="SAM" id="SignalP"/>
    </source>
</evidence>
<feature type="region of interest" description="Disordered" evidence="1">
    <location>
        <begin position="17"/>
        <end position="119"/>
    </location>
</feature>
<dbReference type="AlphaFoldDB" id="A0A4S2MVB2"/>
<evidence type="ECO:0000313" key="3">
    <source>
        <dbReference type="EMBL" id="TGZ80446.1"/>
    </source>
</evidence>